<reference evidence="1 2" key="1">
    <citation type="submission" date="2018-07" db="EMBL/GenBank/DDBJ databases">
        <title>A high quality draft genome assembly of the barn swallow (H. rustica rustica).</title>
        <authorList>
            <person name="Formenti G."/>
            <person name="Chiara M."/>
            <person name="Poveda L."/>
            <person name="Francoijs K.-J."/>
            <person name="Bonisoli-Alquati A."/>
            <person name="Canova L."/>
            <person name="Gianfranceschi L."/>
            <person name="Horner D.S."/>
            <person name="Saino N."/>
        </authorList>
    </citation>
    <scope>NUCLEOTIDE SEQUENCE [LARGE SCALE GENOMIC DNA]</scope>
    <source>
        <strain evidence="1">Chelidonia</strain>
        <tissue evidence="1">Blood</tissue>
    </source>
</reference>
<dbReference type="STRING" id="333673.A0A3M0JVW3"/>
<proteinExistence type="predicted"/>
<sequence length="117" mass="13379">MDLGKGLEHKSFEEWLRELWGLSLEKRRLRSGLIALYSSLTRGCNKVGANLCSQVTSDRTRGNGPSLYKERFRLDIRENSFTESDVKLWNRLLREAVGSPTLKGFKRYVDVGLGNMV</sequence>
<gene>
    <name evidence="1" type="ORF">DUI87_20103</name>
</gene>
<name>A0A3M0JVW3_HIRRU</name>
<dbReference type="OrthoDB" id="276744at2759"/>
<evidence type="ECO:0000313" key="1">
    <source>
        <dbReference type="EMBL" id="RMC02910.1"/>
    </source>
</evidence>
<accession>A0A3M0JVW3</accession>
<keyword evidence="2" id="KW-1185">Reference proteome</keyword>
<evidence type="ECO:0000313" key="2">
    <source>
        <dbReference type="Proteomes" id="UP000269221"/>
    </source>
</evidence>
<comment type="caution">
    <text evidence="1">The sequence shown here is derived from an EMBL/GenBank/DDBJ whole genome shotgun (WGS) entry which is preliminary data.</text>
</comment>
<dbReference type="Proteomes" id="UP000269221">
    <property type="component" value="Unassembled WGS sequence"/>
</dbReference>
<protein>
    <submittedName>
        <fullName evidence="1">Uncharacterized protein</fullName>
    </submittedName>
</protein>
<organism evidence="1 2">
    <name type="scientific">Hirundo rustica rustica</name>
    <dbReference type="NCBI Taxonomy" id="333673"/>
    <lineage>
        <taxon>Eukaryota</taxon>
        <taxon>Metazoa</taxon>
        <taxon>Chordata</taxon>
        <taxon>Craniata</taxon>
        <taxon>Vertebrata</taxon>
        <taxon>Euteleostomi</taxon>
        <taxon>Archelosauria</taxon>
        <taxon>Archosauria</taxon>
        <taxon>Dinosauria</taxon>
        <taxon>Saurischia</taxon>
        <taxon>Theropoda</taxon>
        <taxon>Coelurosauria</taxon>
        <taxon>Aves</taxon>
        <taxon>Neognathae</taxon>
        <taxon>Neoaves</taxon>
        <taxon>Telluraves</taxon>
        <taxon>Australaves</taxon>
        <taxon>Passeriformes</taxon>
        <taxon>Sylvioidea</taxon>
        <taxon>Hirundinidae</taxon>
        <taxon>Hirundo</taxon>
    </lineage>
</organism>
<dbReference type="AlphaFoldDB" id="A0A3M0JVW3"/>
<dbReference type="EMBL" id="QRBI01000131">
    <property type="protein sequence ID" value="RMC02910.1"/>
    <property type="molecule type" value="Genomic_DNA"/>
</dbReference>